<dbReference type="AlphaFoldDB" id="A0AAW9S3C4"/>
<dbReference type="Pfam" id="PF00733">
    <property type="entry name" value="Asn_synthase"/>
    <property type="match status" value="1"/>
</dbReference>
<evidence type="ECO:0000259" key="11">
    <source>
        <dbReference type="PROSITE" id="PS51278"/>
    </source>
</evidence>
<evidence type="ECO:0000256" key="10">
    <source>
        <dbReference type="PIRSR" id="PIRSR001589-3"/>
    </source>
</evidence>
<keyword evidence="12" id="KW-0436">Ligase</keyword>
<dbReference type="SUPFAM" id="SSF52402">
    <property type="entry name" value="Adenine nucleotide alpha hydrolases-like"/>
    <property type="match status" value="1"/>
</dbReference>
<keyword evidence="8" id="KW-0061">Asparagine biosynthesis</keyword>
<evidence type="ECO:0000256" key="7">
    <source>
        <dbReference type="ARBA" id="ARBA00048741"/>
    </source>
</evidence>
<dbReference type="Gene3D" id="3.40.50.620">
    <property type="entry name" value="HUPs"/>
    <property type="match status" value="1"/>
</dbReference>
<sequence>MCGIAGIFNIRKDQPVPRVVLENMVEVLHHRGPDDTSIYTDQHIGMGFKRLSIVDISGGRQPFFSPDKGIVSVCNGEIFNHKELRSELRSKGYTFTSHCDVEVLIPLYQEYGIERMFDKIVGQFSFAIFDKNQEALYLARDHFGVCPLFYTEQQGHLLFGSEIKALLQVPFVPRKVNLTGLDQVFSFPGTVSPHTLFQGIHSLKPGHYVKHRNNATSIHCYWDADYPLQGDYDYGKNERYYAEKLEEKLLESVNYRLNADVPVGFYLSGGLDSSLIGSLMRTLRPQAAFKSFSVTFPHRENSQIDESIHQQRMATYLHSNHHEIAFDWKNISNRLRDIVYYGETAVKESYNTCSLALSAHVRSQGIKVVLSGEGADELCGGYIGYRLDALGNRNLNDQMDELDLMLEAQMRQQLWGDPSFFYEKHQVDFRSVKQNLYSNAVNDIFYEFDCLHKSPVDLQRLMGRHPFHKRSYLDLKLRLADHLISDHCDRVCFANSVEGRYPFLDVGLFEFLKTVPPEIQLKKLVEKYLLKQVAGKYVPEEIVNRQKFGFVAPGSCQLLQNKDELTLDMLSYERIKRQGFFNPDVIEKLKEIYSQPGFKINAPYDSDLLIVVITFNLLLDVFEMENFTSAPITKSTLA</sequence>
<dbReference type="GO" id="GO:0005829">
    <property type="term" value="C:cytosol"/>
    <property type="evidence" value="ECO:0007669"/>
    <property type="project" value="TreeGrafter"/>
</dbReference>
<evidence type="ECO:0000256" key="1">
    <source>
        <dbReference type="ARBA" id="ARBA00005187"/>
    </source>
</evidence>
<evidence type="ECO:0000256" key="5">
    <source>
        <dbReference type="ARBA" id="ARBA00022840"/>
    </source>
</evidence>
<dbReference type="RefSeq" id="WP_346824446.1">
    <property type="nucleotide sequence ID" value="NZ_JBDKWZ010000025.1"/>
</dbReference>
<feature type="domain" description="Glutamine amidotransferase type-2" evidence="11">
    <location>
        <begin position="2"/>
        <end position="214"/>
    </location>
</feature>
<dbReference type="InterPro" id="IPR033738">
    <property type="entry name" value="AsnB_N"/>
</dbReference>
<reference evidence="12 13" key="1">
    <citation type="submission" date="2024-04" db="EMBL/GenBank/DDBJ databases">
        <title>Novel genus in family Flammeovirgaceae.</title>
        <authorList>
            <person name="Nguyen T.H."/>
            <person name="Vuong T.Q."/>
            <person name="Le H."/>
            <person name="Kim S.-G."/>
        </authorList>
    </citation>
    <scope>NUCLEOTIDE SEQUENCE [LARGE SCALE GENOMIC DNA]</scope>
    <source>
        <strain evidence="12 13">JCM 23209</strain>
    </source>
</reference>
<dbReference type="CDD" id="cd00712">
    <property type="entry name" value="AsnB"/>
    <property type="match status" value="1"/>
</dbReference>
<gene>
    <name evidence="12" type="primary">asnB</name>
    <name evidence="12" type="ORF">AAG747_27375</name>
</gene>
<evidence type="ECO:0000256" key="3">
    <source>
        <dbReference type="ARBA" id="ARBA00012737"/>
    </source>
</evidence>
<evidence type="ECO:0000256" key="6">
    <source>
        <dbReference type="ARBA" id="ARBA00022962"/>
    </source>
</evidence>
<comment type="caution">
    <text evidence="12">The sequence shown here is derived from an EMBL/GenBank/DDBJ whole genome shotgun (WGS) entry which is preliminary data.</text>
</comment>
<evidence type="ECO:0000313" key="13">
    <source>
        <dbReference type="Proteomes" id="UP001403385"/>
    </source>
</evidence>
<name>A0AAW9S3C4_9BACT</name>
<feature type="binding site" evidence="9">
    <location>
        <begin position="371"/>
        <end position="372"/>
    </location>
    <ligand>
        <name>ATP</name>
        <dbReference type="ChEBI" id="CHEBI:30616"/>
    </ligand>
</feature>
<comment type="pathway">
    <text evidence="1">Amino-acid biosynthesis; L-asparagine biosynthesis; L-asparagine from L-aspartate (L-Gln route): step 1/1.</text>
</comment>
<dbReference type="EMBL" id="JBDKWZ010000025">
    <property type="protein sequence ID" value="MEN7551667.1"/>
    <property type="molecule type" value="Genomic_DNA"/>
</dbReference>
<evidence type="ECO:0000256" key="9">
    <source>
        <dbReference type="PIRSR" id="PIRSR001589-2"/>
    </source>
</evidence>
<dbReference type="InterPro" id="IPR001962">
    <property type="entry name" value="Asn_synthase"/>
</dbReference>
<dbReference type="NCBIfam" id="TIGR01536">
    <property type="entry name" value="asn_synth_AEB"/>
    <property type="match status" value="1"/>
</dbReference>
<dbReference type="EC" id="6.3.5.4" evidence="3"/>
<protein>
    <recommendedName>
        <fullName evidence="3">asparagine synthase (glutamine-hydrolyzing)</fullName>
        <ecNumber evidence="3">6.3.5.4</ecNumber>
    </recommendedName>
</protein>
<dbReference type="Gene3D" id="3.60.20.10">
    <property type="entry name" value="Glutamine Phosphoribosylpyrophosphate, subunit 1, domain 1"/>
    <property type="match status" value="1"/>
</dbReference>
<evidence type="ECO:0000256" key="8">
    <source>
        <dbReference type="PIRSR" id="PIRSR001589-1"/>
    </source>
</evidence>
<feature type="site" description="Important for beta-aspartyl-AMP intermediate formation" evidence="10">
    <location>
        <position position="373"/>
    </location>
</feature>
<keyword evidence="4 9" id="KW-0547">Nucleotide-binding</keyword>
<keyword evidence="8" id="KW-0028">Amino-acid biosynthesis</keyword>
<keyword evidence="6 8" id="KW-0315">Glutamine amidotransferase</keyword>
<dbReference type="SUPFAM" id="SSF56235">
    <property type="entry name" value="N-terminal nucleophile aminohydrolases (Ntn hydrolases)"/>
    <property type="match status" value="1"/>
</dbReference>
<evidence type="ECO:0000313" key="12">
    <source>
        <dbReference type="EMBL" id="MEN7551667.1"/>
    </source>
</evidence>
<dbReference type="Pfam" id="PF13537">
    <property type="entry name" value="GATase_7"/>
    <property type="match status" value="1"/>
</dbReference>
<dbReference type="CDD" id="cd01991">
    <property type="entry name" value="Asn_synthase_B_C"/>
    <property type="match status" value="1"/>
</dbReference>
<dbReference type="GO" id="GO:0005524">
    <property type="term" value="F:ATP binding"/>
    <property type="evidence" value="ECO:0007669"/>
    <property type="project" value="UniProtKB-KW"/>
</dbReference>
<organism evidence="12 13">
    <name type="scientific">Rapidithrix thailandica</name>
    <dbReference type="NCBI Taxonomy" id="413964"/>
    <lineage>
        <taxon>Bacteria</taxon>
        <taxon>Pseudomonadati</taxon>
        <taxon>Bacteroidota</taxon>
        <taxon>Cytophagia</taxon>
        <taxon>Cytophagales</taxon>
        <taxon>Flammeovirgaceae</taxon>
        <taxon>Rapidithrix</taxon>
    </lineage>
</organism>
<comment type="catalytic activity">
    <reaction evidence="7">
        <text>L-aspartate + L-glutamine + ATP + H2O = L-asparagine + L-glutamate + AMP + diphosphate + H(+)</text>
        <dbReference type="Rhea" id="RHEA:12228"/>
        <dbReference type="ChEBI" id="CHEBI:15377"/>
        <dbReference type="ChEBI" id="CHEBI:15378"/>
        <dbReference type="ChEBI" id="CHEBI:29985"/>
        <dbReference type="ChEBI" id="CHEBI:29991"/>
        <dbReference type="ChEBI" id="CHEBI:30616"/>
        <dbReference type="ChEBI" id="CHEBI:33019"/>
        <dbReference type="ChEBI" id="CHEBI:58048"/>
        <dbReference type="ChEBI" id="CHEBI:58359"/>
        <dbReference type="ChEBI" id="CHEBI:456215"/>
        <dbReference type="EC" id="6.3.5.4"/>
    </reaction>
</comment>
<dbReference type="GO" id="GO:0006529">
    <property type="term" value="P:asparagine biosynthetic process"/>
    <property type="evidence" value="ECO:0007669"/>
    <property type="project" value="UniProtKB-KW"/>
</dbReference>
<dbReference type="PANTHER" id="PTHR43284:SF1">
    <property type="entry name" value="ASPARAGINE SYNTHETASE"/>
    <property type="match status" value="1"/>
</dbReference>
<dbReference type="PROSITE" id="PS51278">
    <property type="entry name" value="GATASE_TYPE_2"/>
    <property type="match status" value="1"/>
</dbReference>
<dbReference type="GO" id="GO:0004066">
    <property type="term" value="F:asparagine synthase (glutamine-hydrolyzing) activity"/>
    <property type="evidence" value="ECO:0007669"/>
    <property type="project" value="UniProtKB-EC"/>
</dbReference>
<dbReference type="InterPro" id="IPR006426">
    <property type="entry name" value="Asn_synth_AEB"/>
</dbReference>
<evidence type="ECO:0000256" key="4">
    <source>
        <dbReference type="ARBA" id="ARBA00022741"/>
    </source>
</evidence>
<feature type="binding site" evidence="9">
    <location>
        <position position="294"/>
    </location>
    <ligand>
        <name>ATP</name>
        <dbReference type="ChEBI" id="CHEBI:30616"/>
    </ligand>
</feature>
<dbReference type="PIRSF" id="PIRSF001589">
    <property type="entry name" value="Asn_synthetase_glu-h"/>
    <property type="match status" value="1"/>
</dbReference>
<keyword evidence="5 9" id="KW-0067">ATP-binding</keyword>
<dbReference type="Proteomes" id="UP001403385">
    <property type="component" value="Unassembled WGS sequence"/>
</dbReference>
<comment type="similarity">
    <text evidence="2">Belongs to the asparagine synthetase family.</text>
</comment>
<dbReference type="InterPro" id="IPR029055">
    <property type="entry name" value="Ntn_hydrolases_N"/>
</dbReference>
<dbReference type="InterPro" id="IPR017932">
    <property type="entry name" value="GATase_2_dom"/>
</dbReference>
<feature type="binding site" evidence="9">
    <location>
        <position position="100"/>
    </location>
    <ligand>
        <name>L-glutamine</name>
        <dbReference type="ChEBI" id="CHEBI:58359"/>
    </ligand>
</feature>
<evidence type="ECO:0000256" key="2">
    <source>
        <dbReference type="ARBA" id="ARBA00005752"/>
    </source>
</evidence>
<accession>A0AAW9S3C4</accession>
<dbReference type="InterPro" id="IPR051786">
    <property type="entry name" value="ASN_synthetase/amidase"/>
</dbReference>
<feature type="active site" description="For GATase activity" evidence="8">
    <location>
        <position position="2"/>
    </location>
</feature>
<keyword evidence="13" id="KW-1185">Reference proteome</keyword>
<dbReference type="InterPro" id="IPR014729">
    <property type="entry name" value="Rossmann-like_a/b/a_fold"/>
</dbReference>
<dbReference type="PANTHER" id="PTHR43284">
    <property type="entry name" value="ASPARAGINE SYNTHETASE (GLUTAMINE-HYDROLYZING)"/>
    <property type="match status" value="1"/>
</dbReference>
<proteinExistence type="inferred from homology"/>